<comment type="similarity">
    <text evidence="8">Belongs to the ABC transporter superfamily. Lipoprotein translocase (TC 3.A.1.125) family.</text>
</comment>
<evidence type="ECO:0000256" key="5">
    <source>
        <dbReference type="ARBA" id="ARBA00022840"/>
    </source>
</evidence>
<keyword evidence="4 8" id="KW-0547">Nucleotide-binding</keyword>
<evidence type="ECO:0000256" key="1">
    <source>
        <dbReference type="ARBA" id="ARBA00022448"/>
    </source>
</evidence>
<dbReference type="InterPro" id="IPR011924">
    <property type="entry name" value="LolD_lipo_ATP-bd"/>
</dbReference>
<evidence type="ECO:0000256" key="3">
    <source>
        <dbReference type="ARBA" id="ARBA00022519"/>
    </source>
</evidence>
<dbReference type="PROSITE" id="PS00211">
    <property type="entry name" value="ABC_TRANSPORTER_1"/>
    <property type="match status" value="1"/>
</dbReference>
<dbReference type="EMBL" id="LKAJ02000001">
    <property type="protein sequence ID" value="MCS5711801.1"/>
    <property type="molecule type" value="Genomic_DNA"/>
</dbReference>
<keyword evidence="6 8" id="KW-1278">Translocase</keyword>
<dbReference type="SMART" id="SM00382">
    <property type="entry name" value="AAA"/>
    <property type="match status" value="1"/>
</dbReference>
<comment type="subunit">
    <text evidence="8">The complex is composed of two ATP-binding proteins (LolD) and two transmembrane proteins (LolC and LolE).</text>
</comment>
<dbReference type="OrthoDB" id="9801477at2"/>
<comment type="function">
    <text evidence="8">Part of the ABC transporter complex LolCDE involved in the translocation of mature outer membrane-directed lipoproteins, from the inner membrane to the periplasmic chaperone, LolA. Responsible for the formation of the LolA-lipoprotein complex in an ATP-dependent manner.</text>
</comment>
<evidence type="ECO:0000256" key="7">
    <source>
        <dbReference type="ARBA" id="ARBA00023136"/>
    </source>
</evidence>
<reference evidence="11" key="3">
    <citation type="submission" date="2021-06" db="EMBL/GenBank/DDBJ databases">
        <title>Genomic Description and Analysis of Intracellular Bacteria, Candidatus Berkiella cookevillensis and Candidatus Berkiella aquae.</title>
        <authorList>
            <person name="Kidane D.T."/>
            <person name="Mehari Y.T."/>
            <person name="Rice F.C."/>
            <person name="Arivett B.A."/>
            <person name="Farone A.L."/>
            <person name="Berk S.G."/>
            <person name="Farone M.B."/>
        </authorList>
    </citation>
    <scope>NUCLEOTIDE SEQUENCE</scope>
    <source>
        <strain evidence="11">HT99</strain>
    </source>
</reference>
<keyword evidence="5 8" id="KW-0067">ATP-binding</keyword>
<dbReference type="InterPro" id="IPR015854">
    <property type="entry name" value="ABC_transpr_LolD-like"/>
</dbReference>
<keyword evidence="10" id="KW-0378">Hydrolase</keyword>
<dbReference type="PANTHER" id="PTHR24220:SF689">
    <property type="entry name" value="LIPOPROTEIN-RELEASING SYSTEM ATP-BINDING PROTEIN LOLD"/>
    <property type="match status" value="1"/>
</dbReference>
<dbReference type="CDD" id="cd03255">
    <property type="entry name" value="ABC_MJ0796_LolCDE_FtsE"/>
    <property type="match status" value="1"/>
</dbReference>
<evidence type="ECO:0000313" key="11">
    <source>
        <dbReference type="EMBL" id="MCS5711801.1"/>
    </source>
</evidence>
<dbReference type="EMBL" id="LKAJ01000001">
    <property type="protein sequence ID" value="KRG22839.1"/>
    <property type="molecule type" value="Genomic_DNA"/>
</dbReference>
<dbReference type="RefSeq" id="WP_075065013.1">
    <property type="nucleotide sequence ID" value="NZ_LKAJ02000001.1"/>
</dbReference>
<dbReference type="InterPro" id="IPR003593">
    <property type="entry name" value="AAA+_ATPase"/>
</dbReference>
<dbReference type="PANTHER" id="PTHR24220">
    <property type="entry name" value="IMPORT ATP-BINDING PROTEIN"/>
    <property type="match status" value="1"/>
</dbReference>
<organism evidence="10">
    <name type="scientific">Candidatus Berkiella aquae</name>
    <dbReference type="NCBI Taxonomy" id="295108"/>
    <lineage>
        <taxon>Bacteria</taxon>
        <taxon>Pseudomonadati</taxon>
        <taxon>Pseudomonadota</taxon>
        <taxon>Gammaproteobacteria</taxon>
        <taxon>Candidatus Berkiellales</taxon>
        <taxon>Candidatus Berkiellaceae</taxon>
        <taxon>Candidatus Berkiella</taxon>
    </lineage>
</organism>
<dbReference type="EC" id="7.6.2.-" evidence="8"/>
<dbReference type="PATRIC" id="fig|1590043.3.peg.381"/>
<dbReference type="Gene3D" id="3.40.50.300">
    <property type="entry name" value="P-loop containing nucleotide triphosphate hydrolases"/>
    <property type="match status" value="1"/>
</dbReference>
<keyword evidence="2 8" id="KW-1003">Cell membrane</keyword>
<dbReference type="GO" id="GO:0022857">
    <property type="term" value="F:transmembrane transporter activity"/>
    <property type="evidence" value="ECO:0007669"/>
    <property type="project" value="TreeGrafter"/>
</dbReference>
<comment type="subcellular location">
    <subcellularLocation>
        <location evidence="8">Cell inner membrane</location>
        <topology evidence="8">Peripheral membrane protein</topology>
    </subcellularLocation>
</comment>
<dbReference type="InterPro" id="IPR017911">
    <property type="entry name" value="MacB-like_ATP-bd"/>
</dbReference>
<dbReference type="GO" id="GO:0016887">
    <property type="term" value="F:ATP hydrolysis activity"/>
    <property type="evidence" value="ECO:0007669"/>
    <property type="project" value="InterPro"/>
</dbReference>
<dbReference type="GO" id="GO:0089705">
    <property type="term" value="P:protein localization to outer membrane"/>
    <property type="evidence" value="ECO:0007669"/>
    <property type="project" value="TreeGrafter"/>
</dbReference>
<dbReference type="NCBIfam" id="TIGR02211">
    <property type="entry name" value="LolD_lipo_ex"/>
    <property type="match status" value="1"/>
</dbReference>
<dbReference type="FunFam" id="3.40.50.300:FF:000230">
    <property type="entry name" value="Lipoprotein-releasing system ATP-binding protein LolD"/>
    <property type="match status" value="1"/>
</dbReference>
<keyword evidence="10" id="KW-0449">Lipoprotein</keyword>
<evidence type="ECO:0000256" key="4">
    <source>
        <dbReference type="ARBA" id="ARBA00022741"/>
    </source>
</evidence>
<comment type="caution">
    <text evidence="10">The sequence shown here is derived from an EMBL/GenBank/DDBJ whole genome shotgun (WGS) entry which is preliminary data.</text>
</comment>
<feature type="domain" description="ABC transporter" evidence="9">
    <location>
        <begin position="9"/>
        <end position="230"/>
    </location>
</feature>
<reference evidence="10" key="1">
    <citation type="submission" date="2015-09" db="EMBL/GenBank/DDBJ databases">
        <title>Draft Genome Sequences of Two Novel Amoeba-resistant Intranuclear Bacteria, Candidatus Berkiella cookevillensis and Candidatus Berkiella aquae.</title>
        <authorList>
            <person name="Mehari Y.T."/>
            <person name="Arivett B.A."/>
            <person name="Farone A.L."/>
            <person name="Gunderson J.H."/>
            <person name="Farone M.B."/>
        </authorList>
    </citation>
    <scope>NUCLEOTIDE SEQUENCE [LARGE SCALE GENOMIC DNA]</scope>
    <source>
        <strain evidence="10">HT99</strain>
    </source>
</reference>
<evidence type="ECO:0000256" key="6">
    <source>
        <dbReference type="ARBA" id="ARBA00022967"/>
    </source>
</evidence>
<dbReference type="GO" id="GO:0005886">
    <property type="term" value="C:plasma membrane"/>
    <property type="evidence" value="ECO:0007669"/>
    <property type="project" value="UniProtKB-SubCell"/>
</dbReference>
<dbReference type="Proteomes" id="UP000051497">
    <property type="component" value="Unassembled WGS sequence"/>
</dbReference>
<dbReference type="GO" id="GO:0044874">
    <property type="term" value="P:lipoprotein localization to outer membrane"/>
    <property type="evidence" value="ECO:0007669"/>
    <property type="project" value="TreeGrafter"/>
</dbReference>
<dbReference type="Pfam" id="PF00005">
    <property type="entry name" value="ABC_tran"/>
    <property type="match status" value="1"/>
</dbReference>
<dbReference type="PROSITE" id="PS50893">
    <property type="entry name" value="ABC_TRANSPORTER_2"/>
    <property type="match status" value="1"/>
</dbReference>
<reference evidence="11" key="2">
    <citation type="journal article" date="2016" name="Genome Announc.">
        <title>Draft Genome Sequences of Two Novel Amoeba-Resistant Intranuclear Bacteria, 'Candidatus Berkiella cookevillensis' and 'Candidatus Berkiella aquae'.</title>
        <authorList>
            <person name="Mehari Y.T."/>
            <person name="Arivett B.A."/>
            <person name="Farone A.L."/>
            <person name="Gunderson J.H."/>
            <person name="Farone M.B."/>
        </authorList>
    </citation>
    <scope>NUCLEOTIDE SEQUENCE</scope>
    <source>
        <strain evidence="11">HT99</strain>
    </source>
</reference>
<gene>
    <name evidence="10" type="primary">lolD_2</name>
    <name evidence="8 11" type="synonym">lolD</name>
    <name evidence="10" type="ORF">HT99x_00380</name>
    <name evidence="11" type="ORF">HT99x_010195</name>
</gene>
<keyword evidence="12" id="KW-1185">Reference proteome</keyword>
<protein>
    <recommendedName>
        <fullName evidence="8">Lipoprotein-releasing system ATP-binding protein LolD</fullName>
        <ecNumber evidence="8">7.6.2.-</ecNumber>
    </recommendedName>
</protein>
<name>A0A0Q9Z192_9GAMM</name>
<evidence type="ECO:0000313" key="12">
    <source>
        <dbReference type="Proteomes" id="UP000051497"/>
    </source>
</evidence>
<proteinExistence type="inferred from homology"/>
<dbReference type="GO" id="GO:0005524">
    <property type="term" value="F:ATP binding"/>
    <property type="evidence" value="ECO:0007669"/>
    <property type="project" value="UniProtKB-UniRule"/>
</dbReference>
<dbReference type="InterPro" id="IPR017871">
    <property type="entry name" value="ABC_transporter-like_CS"/>
</dbReference>
<keyword evidence="3 8" id="KW-0997">Cell inner membrane</keyword>
<dbReference type="SUPFAM" id="SSF52540">
    <property type="entry name" value="P-loop containing nucleoside triphosphate hydrolases"/>
    <property type="match status" value="1"/>
</dbReference>
<dbReference type="STRING" id="295108.HT99x_00380"/>
<sequence length="230" mass="25479">MTLKTDPILYCENLKKHYQDGDKIVPVLNDVSFAIKRGESVAIVGRSGSGKTTLLNMLGGLESPSEGKVVLDNTHLHALSDRKRGYLRNRVLGLIFQFHHLLPEFTALENVCMPLLIQGLSASTAKKRSQILLEKVGLGHRETHKPAALSGGERQRVAIARALVTQPKCILADEPTGNLDNQSADQVYDLMMQLTQEFNTSFVVVTHDLSLAKRMDRIVTIERGNLREGQ</sequence>
<dbReference type="InterPro" id="IPR003439">
    <property type="entry name" value="ABC_transporter-like_ATP-bd"/>
</dbReference>
<keyword evidence="1 8" id="KW-0813">Transport</keyword>
<evidence type="ECO:0000313" key="10">
    <source>
        <dbReference type="EMBL" id="KRG22839.1"/>
    </source>
</evidence>
<dbReference type="InterPro" id="IPR027417">
    <property type="entry name" value="P-loop_NTPase"/>
</dbReference>
<evidence type="ECO:0000259" key="9">
    <source>
        <dbReference type="PROSITE" id="PS50893"/>
    </source>
</evidence>
<evidence type="ECO:0000256" key="8">
    <source>
        <dbReference type="RuleBase" id="RU367068"/>
    </source>
</evidence>
<keyword evidence="7 8" id="KW-0472">Membrane</keyword>
<accession>A0A0Q9Z192</accession>
<evidence type="ECO:0000256" key="2">
    <source>
        <dbReference type="ARBA" id="ARBA00022475"/>
    </source>
</evidence>
<dbReference type="AlphaFoldDB" id="A0A0Q9Z192"/>